<dbReference type="Gene3D" id="1.10.260.40">
    <property type="entry name" value="lambda repressor-like DNA-binding domains"/>
    <property type="match status" value="1"/>
</dbReference>
<evidence type="ECO:0000313" key="1">
    <source>
        <dbReference type="EMBL" id="GAE47122.1"/>
    </source>
</evidence>
<dbReference type="Proteomes" id="UP000018949">
    <property type="component" value="Unassembled WGS sequence"/>
</dbReference>
<dbReference type="InterPro" id="IPR001387">
    <property type="entry name" value="Cro/C1-type_HTH"/>
</dbReference>
<dbReference type="AlphaFoldDB" id="W4RSP3"/>
<dbReference type="RefSeq" id="WP_023625924.1">
    <property type="nucleotide sequence ID" value="NZ_BAUW01000064.1"/>
</dbReference>
<dbReference type="eggNOG" id="COG1426">
    <property type="taxonomic scope" value="Bacteria"/>
</dbReference>
<dbReference type="CDD" id="cd00093">
    <property type="entry name" value="HTH_XRE"/>
    <property type="match status" value="1"/>
</dbReference>
<evidence type="ECO:0000313" key="2">
    <source>
        <dbReference type="Proteomes" id="UP000018949"/>
    </source>
</evidence>
<sequence>MSSKLTEFGRMTRKLRVEHDEYLKDMAGHLGVTPAYLSAVERGQRNAPYEWVGLLQIAYGLTHDVAERLKQALAESRAYAKLDISHLSAGDRRFMELIAERLQSFDEEER</sequence>
<accession>W4RSP3</accession>
<gene>
    <name evidence="1" type="ORF">JCM21738_4071</name>
</gene>
<keyword evidence="2" id="KW-1185">Reference proteome</keyword>
<evidence type="ECO:0008006" key="3">
    <source>
        <dbReference type="Google" id="ProtNLM"/>
    </source>
</evidence>
<dbReference type="EMBL" id="BAUW01000064">
    <property type="protein sequence ID" value="GAE47122.1"/>
    <property type="molecule type" value="Genomic_DNA"/>
</dbReference>
<protein>
    <recommendedName>
        <fullName evidence="3">HTH cro/C1-type domain-containing protein</fullName>
    </recommendedName>
</protein>
<dbReference type="GO" id="GO:0003677">
    <property type="term" value="F:DNA binding"/>
    <property type="evidence" value="ECO:0007669"/>
    <property type="project" value="InterPro"/>
</dbReference>
<dbReference type="InterPro" id="IPR010982">
    <property type="entry name" value="Lambda_DNA-bd_dom_sf"/>
</dbReference>
<comment type="caution">
    <text evidence="1">The sequence shown here is derived from an EMBL/GenBank/DDBJ whole genome shotgun (WGS) entry which is preliminary data.</text>
</comment>
<organism evidence="1 2">
    <name type="scientific">Mesobacillus boroniphilus JCM 21738</name>
    <dbReference type="NCBI Taxonomy" id="1294265"/>
    <lineage>
        <taxon>Bacteria</taxon>
        <taxon>Bacillati</taxon>
        <taxon>Bacillota</taxon>
        <taxon>Bacilli</taxon>
        <taxon>Bacillales</taxon>
        <taxon>Bacillaceae</taxon>
        <taxon>Mesobacillus</taxon>
    </lineage>
</organism>
<name>W4RSP3_9BACI</name>
<proteinExistence type="predicted"/>
<dbReference type="SUPFAM" id="SSF47413">
    <property type="entry name" value="lambda repressor-like DNA-binding domains"/>
    <property type="match status" value="1"/>
</dbReference>
<reference evidence="1 2" key="1">
    <citation type="submission" date="2013-12" db="EMBL/GenBank/DDBJ databases">
        <title>NBRP : Genome information of microbial organism related human and environment.</title>
        <authorList>
            <person name="Hattori M."/>
            <person name="Oshima K."/>
            <person name="Inaba H."/>
            <person name="Suda W."/>
            <person name="Sakamoto M."/>
            <person name="Iino T."/>
            <person name="Kitahara M."/>
            <person name="Oshida Y."/>
            <person name="Iida T."/>
            <person name="Kudo T."/>
            <person name="Itoh T."/>
            <person name="Ahmed I."/>
            <person name="Ohkuma M."/>
        </authorList>
    </citation>
    <scope>NUCLEOTIDE SEQUENCE [LARGE SCALE GENOMIC DNA]</scope>
    <source>
        <strain evidence="1 2">JCM 21738</strain>
    </source>
</reference>